<dbReference type="Proteomes" id="UP000485058">
    <property type="component" value="Unassembled WGS sequence"/>
</dbReference>
<evidence type="ECO:0000313" key="2">
    <source>
        <dbReference type="EMBL" id="GFH25613.1"/>
    </source>
</evidence>
<feature type="non-terminal residue" evidence="2">
    <location>
        <position position="1"/>
    </location>
</feature>
<keyword evidence="2" id="KW-0418">Kinase</keyword>
<evidence type="ECO:0000313" key="3">
    <source>
        <dbReference type="Proteomes" id="UP000485058"/>
    </source>
</evidence>
<keyword evidence="3" id="KW-1185">Reference proteome</keyword>
<gene>
    <name evidence="2" type="ORF">HaLaN_23603</name>
</gene>
<dbReference type="Gene3D" id="3.90.650.10">
    <property type="entry name" value="PurM-like C-terminal domain"/>
    <property type="match status" value="1"/>
</dbReference>
<accession>A0A699ZSG5</accession>
<dbReference type="AlphaFoldDB" id="A0A699ZSG5"/>
<comment type="caution">
    <text evidence="2">The sequence shown here is derived from an EMBL/GenBank/DDBJ whole genome shotgun (WGS) entry which is preliminary data.</text>
</comment>
<keyword evidence="1" id="KW-0732">Signal</keyword>
<feature type="signal peptide" evidence="1">
    <location>
        <begin position="1"/>
        <end position="28"/>
    </location>
</feature>
<dbReference type="InterPro" id="IPR036676">
    <property type="entry name" value="PurM-like_C_sf"/>
</dbReference>
<dbReference type="GO" id="GO:0016301">
    <property type="term" value="F:kinase activity"/>
    <property type="evidence" value="ECO:0007669"/>
    <property type="project" value="UniProtKB-KW"/>
</dbReference>
<feature type="chain" id="PRO_5025555465" evidence="1">
    <location>
        <begin position="29"/>
        <end position="55"/>
    </location>
</feature>
<protein>
    <submittedName>
        <fullName evidence="2">Selenide, water dikinase</fullName>
    </submittedName>
</protein>
<dbReference type="SUPFAM" id="SSF56042">
    <property type="entry name" value="PurM C-terminal domain-like"/>
    <property type="match status" value="1"/>
</dbReference>
<evidence type="ECO:0000256" key="1">
    <source>
        <dbReference type="SAM" id="SignalP"/>
    </source>
</evidence>
<sequence>MAACMQGKAKGAWVASALASMTTSSAAAATILSAHGCKAATDVTGFGLAVSAAPD</sequence>
<reference evidence="2 3" key="1">
    <citation type="submission" date="2020-02" db="EMBL/GenBank/DDBJ databases">
        <title>Draft genome sequence of Haematococcus lacustris strain NIES-144.</title>
        <authorList>
            <person name="Morimoto D."/>
            <person name="Nakagawa S."/>
            <person name="Yoshida T."/>
            <person name="Sawayama S."/>
        </authorList>
    </citation>
    <scope>NUCLEOTIDE SEQUENCE [LARGE SCALE GENOMIC DNA]</scope>
    <source>
        <strain evidence="2 3">NIES-144</strain>
    </source>
</reference>
<name>A0A699ZSG5_HAELA</name>
<dbReference type="EMBL" id="BLLF01002864">
    <property type="protein sequence ID" value="GFH25613.1"/>
    <property type="molecule type" value="Genomic_DNA"/>
</dbReference>
<proteinExistence type="predicted"/>
<keyword evidence="2" id="KW-0808">Transferase</keyword>
<organism evidence="2 3">
    <name type="scientific">Haematococcus lacustris</name>
    <name type="common">Green alga</name>
    <name type="synonym">Haematococcus pluvialis</name>
    <dbReference type="NCBI Taxonomy" id="44745"/>
    <lineage>
        <taxon>Eukaryota</taxon>
        <taxon>Viridiplantae</taxon>
        <taxon>Chlorophyta</taxon>
        <taxon>core chlorophytes</taxon>
        <taxon>Chlorophyceae</taxon>
        <taxon>CS clade</taxon>
        <taxon>Chlamydomonadales</taxon>
        <taxon>Haematococcaceae</taxon>
        <taxon>Haematococcus</taxon>
    </lineage>
</organism>